<evidence type="ECO:0000256" key="7">
    <source>
        <dbReference type="ARBA" id="ARBA00023014"/>
    </source>
</evidence>
<dbReference type="PROSITE" id="PS01278">
    <property type="entry name" value="MTTASE_RADICAL"/>
    <property type="match status" value="1"/>
</dbReference>
<feature type="region of interest" description="Disordered" evidence="9">
    <location>
        <begin position="438"/>
        <end position="459"/>
    </location>
</feature>
<dbReference type="PROSITE" id="PS51918">
    <property type="entry name" value="RADICAL_SAM"/>
    <property type="match status" value="1"/>
</dbReference>
<evidence type="ECO:0000259" key="10">
    <source>
        <dbReference type="PROSITE" id="PS50926"/>
    </source>
</evidence>
<evidence type="ECO:0000256" key="3">
    <source>
        <dbReference type="ARBA" id="ARBA00022679"/>
    </source>
</evidence>
<dbReference type="InterPro" id="IPR023404">
    <property type="entry name" value="rSAM_horseshoe"/>
</dbReference>
<keyword evidence="6 8" id="KW-0408">Iron</keyword>
<dbReference type="InterPro" id="IPR005840">
    <property type="entry name" value="Ribosomal_uS12_MeSTrfase_RimO"/>
</dbReference>
<dbReference type="EC" id="2.8.4.4" evidence="8"/>
<dbReference type="Gene3D" id="3.40.50.12160">
    <property type="entry name" value="Methylthiotransferase, N-terminal domain"/>
    <property type="match status" value="1"/>
</dbReference>
<feature type="binding site" evidence="8">
    <location>
        <position position="50"/>
    </location>
    <ligand>
        <name>[4Fe-4S] cluster</name>
        <dbReference type="ChEBI" id="CHEBI:49883"/>
        <label>1</label>
    </ligand>
</feature>
<dbReference type="InterPro" id="IPR013848">
    <property type="entry name" value="Methylthiotransferase_N"/>
</dbReference>
<reference evidence="13" key="1">
    <citation type="submission" date="2024-05" db="EMBL/GenBank/DDBJ databases">
        <title>Whole genome shotgun sequence of Streptomyces hygroscopicus NBRC 113678.</title>
        <authorList>
            <person name="Komaki H."/>
            <person name="Tamura T."/>
        </authorList>
    </citation>
    <scope>NUCLEOTIDE SEQUENCE</scope>
    <source>
        <strain evidence="13">N11-34</strain>
    </source>
</reference>
<gene>
    <name evidence="8 13" type="primary">rimO</name>
    <name evidence="13" type="ORF">TPA0910_62430</name>
</gene>
<dbReference type="RefSeq" id="WP_030839338.1">
    <property type="nucleotide sequence ID" value="NZ_BBON01000032.1"/>
</dbReference>
<feature type="domain" description="MTTase N-terminal" evidence="11">
    <location>
        <begin position="5"/>
        <end position="121"/>
    </location>
</feature>
<proteinExistence type="inferred from homology"/>
<dbReference type="PROSITE" id="PS51449">
    <property type="entry name" value="MTTASE_N"/>
    <property type="match status" value="1"/>
</dbReference>
<dbReference type="SMART" id="SM00729">
    <property type="entry name" value="Elp3"/>
    <property type="match status" value="1"/>
</dbReference>
<evidence type="ECO:0000256" key="4">
    <source>
        <dbReference type="ARBA" id="ARBA00022691"/>
    </source>
</evidence>
<dbReference type="Proteomes" id="UP001054854">
    <property type="component" value="Unassembled WGS sequence"/>
</dbReference>
<feature type="binding site" evidence="8">
    <location>
        <position position="14"/>
    </location>
    <ligand>
        <name>[4Fe-4S] cluster</name>
        <dbReference type="ChEBI" id="CHEBI:49883"/>
        <label>1</label>
    </ligand>
</feature>
<comment type="similarity">
    <text evidence="8">Belongs to the methylthiotransferase family. RimO subfamily.</text>
</comment>
<keyword evidence="2 8" id="KW-0963">Cytoplasm</keyword>
<dbReference type="EMBL" id="BNEK01000005">
    <property type="protein sequence ID" value="GHJ31810.1"/>
    <property type="molecule type" value="Genomic_DNA"/>
</dbReference>
<feature type="domain" description="Radical SAM core" evidence="12">
    <location>
        <begin position="182"/>
        <end position="413"/>
    </location>
</feature>
<dbReference type="SFLD" id="SFLDG01082">
    <property type="entry name" value="B12-binding_domain_containing"/>
    <property type="match status" value="1"/>
</dbReference>
<evidence type="ECO:0000256" key="6">
    <source>
        <dbReference type="ARBA" id="ARBA00023004"/>
    </source>
</evidence>
<evidence type="ECO:0000259" key="12">
    <source>
        <dbReference type="PROSITE" id="PS51918"/>
    </source>
</evidence>
<dbReference type="PANTHER" id="PTHR43837">
    <property type="entry name" value="RIBOSOMAL PROTEIN S12 METHYLTHIOTRANSFERASE RIMO"/>
    <property type="match status" value="1"/>
</dbReference>
<evidence type="ECO:0000313" key="14">
    <source>
        <dbReference type="Proteomes" id="UP001054854"/>
    </source>
</evidence>
<keyword evidence="4 8" id="KW-0949">S-adenosyl-L-methionine</keyword>
<comment type="cofactor">
    <cofactor evidence="8">
        <name>[4Fe-4S] cluster</name>
        <dbReference type="ChEBI" id="CHEBI:49883"/>
    </cofactor>
    <text evidence="8">Binds 2 [4Fe-4S] clusters. One cluster is coordinated with 3 cysteines and an exchangeable S-adenosyl-L-methionine.</text>
</comment>
<evidence type="ECO:0000256" key="8">
    <source>
        <dbReference type="HAMAP-Rule" id="MF_01865"/>
    </source>
</evidence>
<feature type="region of interest" description="Disordered" evidence="9">
    <location>
        <begin position="125"/>
        <end position="180"/>
    </location>
</feature>
<evidence type="ECO:0000256" key="9">
    <source>
        <dbReference type="SAM" id="MobiDB-lite"/>
    </source>
</evidence>
<dbReference type="InterPro" id="IPR007197">
    <property type="entry name" value="rSAM"/>
</dbReference>
<protein>
    <recommendedName>
        <fullName evidence="8">Ribosomal protein uS12 methylthiotransferase RimO</fullName>
        <shortName evidence="8">uS12 MTTase</shortName>
        <shortName evidence="8">uS12 methylthiotransferase</shortName>
        <ecNumber evidence="8">2.8.4.4</ecNumber>
    </recommendedName>
    <alternativeName>
        <fullName evidence="8">Ribosomal protein uS12 (aspartate-C(3))-methylthiotransferase</fullName>
    </alternativeName>
    <alternativeName>
        <fullName evidence="8">Ribosome maturation factor RimO</fullName>
    </alternativeName>
</protein>
<dbReference type="InterPro" id="IPR012340">
    <property type="entry name" value="NA-bd_OB-fold"/>
</dbReference>
<accession>A0ABQ3U875</accession>
<name>A0ABQ3U875_STRHY</name>
<keyword evidence="7 8" id="KW-0411">Iron-sulfur</keyword>
<keyword evidence="1 8" id="KW-0004">4Fe-4S</keyword>
<dbReference type="HAMAP" id="MF_01865">
    <property type="entry name" value="MTTase_RimO"/>
    <property type="match status" value="1"/>
</dbReference>
<dbReference type="InterPro" id="IPR058240">
    <property type="entry name" value="rSAM_sf"/>
</dbReference>
<feature type="domain" description="TRAM" evidence="10">
    <location>
        <begin position="415"/>
        <end position="482"/>
    </location>
</feature>
<dbReference type="CDD" id="cd01335">
    <property type="entry name" value="Radical_SAM"/>
    <property type="match status" value="1"/>
</dbReference>
<feature type="binding site" evidence="8">
    <location>
        <position position="203"/>
    </location>
    <ligand>
        <name>[4Fe-4S] cluster</name>
        <dbReference type="ChEBI" id="CHEBI:49883"/>
        <label>2</label>
        <note>4Fe-4S-S-AdoMet</note>
    </ligand>
</feature>
<keyword evidence="5 8" id="KW-0479">Metal-binding</keyword>
<evidence type="ECO:0000256" key="2">
    <source>
        <dbReference type="ARBA" id="ARBA00022490"/>
    </source>
</evidence>
<dbReference type="InterPro" id="IPR005839">
    <property type="entry name" value="Methylthiotransferase"/>
</dbReference>
<evidence type="ECO:0000256" key="1">
    <source>
        <dbReference type="ARBA" id="ARBA00022485"/>
    </source>
</evidence>
<dbReference type="NCBIfam" id="TIGR00089">
    <property type="entry name" value="MiaB/RimO family radical SAM methylthiotransferase"/>
    <property type="match status" value="1"/>
</dbReference>
<feature type="binding site" evidence="8">
    <location>
        <position position="200"/>
    </location>
    <ligand>
        <name>[4Fe-4S] cluster</name>
        <dbReference type="ChEBI" id="CHEBI:49883"/>
        <label>2</label>
        <note>4Fe-4S-S-AdoMet</note>
    </ligand>
</feature>
<dbReference type="SFLD" id="SFLDG01061">
    <property type="entry name" value="methylthiotransferase"/>
    <property type="match status" value="1"/>
</dbReference>
<dbReference type="InterPro" id="IPR020612">
    <property type="entry name" value="Methylthiotransferase_CS"/>
</dbReference>
<dbReference type="Pfam" id="PF00919">
    <property type="entry name" value="UPF0004"/>
    <property type="match status" value="1"/>
</dbReference>
<organism evidence="13 14">
    <name type="scientific">Streptomyces hygroscopicus</name>
    <dbReference type="NCBI Taxonomy" id="1912"/>
    <lineage>
        <taxon>Bacteria</taxon>
        <taxon>Bacillati</taxon>
        <taxon>Actinomycetota</taxon>
        <taxon>Actinomycetes</taxon>
        <taxon>Kitasatosporales</taxon>
        <taxon>Streptomycetaceae</taxon>
        <taxon>Streptomyces</taxon>
        <taxon>Streptomyces violaceusniger group</taxon>
    </lineage>
</organism>
<dbReference type="Gene3D" id="3.80.30.20">
    <property type="entry name" value="tm_1862 like domain"/>
    <property type="match status" value="1"/>
</dbReference>
<comment type="subcellular location">
    <subcellularLocation>
        <location evidence="8">Cytoplasm</location>
    </subcellularLocation>
</comment>
<dbReference type="SUPFAM" id="SSF102114">
    <property type="entry name" value="Radical SAM enzymes"/>
    <property type="match status" value="1"/>
</dbReference>
<dbReference type="InterPro" id="IPR006638">
    <property type="entry name" value="Elp3/MiaA/NifB-like_rSAM"/>
</dbReference>
<keyword evidence="13" id="KW-0687">Ribonucleoprotein</keyword>
<dbReference type="InterPro" id="IPR038135">
    <property type="entry name" value="Methylthiotransferase_N_sf"/>
</dbReference>
<keyword evidence="3 8" id="KW-0808">Transferase</keyword>
<dbReference type="NCBIfam" id="TIGR01125">
    <property type="entry name" value="30S ribosomal protein S12 methylthiotransferase RimO"/>
    <property type="match status" value="1"/>
</dbReference>
<sequence>MPERRTVALVTLGCARNEVDSEELAGRLAADGWELVEEAADADVAVVNTCGFVEAAKKDSVDALLEANDLKDHGRTQAVVAVGCMAERYGKELAEALPEADGVLGFDDYADISDRLRTILSGGVHASHTPRDRRKLLPISPARRQDATSVALPGHAQDTAPEDLPEGVAPASGPRAPLRRRLDSSPVASVKLASGCDRRCSFCAIPSFRGSFISRRPSDVLGETRWLAEQGVKEIMLVSENNTSYGKDLGDIRLLETLLPELAAVDGIERIRVSYLQPAEMRPGLIDVLTSTEKVAPYFDLSFQHSAPGVLRAMRRFGDTDRFLELLETIRGKAPQAGARSNFIVGFPGETEEDLAELERFLSEARLDAIGVFGYSDEDGTEAATYENKVDPEVVAERLERVSRLAEELTAQRAEERLGEVVEVLVEEIDETGAVLGRGAHQAPETDGQTLLSTDGEPEVGRMVEAKVVATEGVDLVAEPLEPLERRGGGASTGEAAR</sequence>
<comment type="catalytic activity">
    <reaction evidence="8">
        <text>L-aspartate(89)-[ribosomal protein uS12]-hydrogen + (sulfur carrier)-SH + AH2 + 2 S-adenosyl-L-methionine = 3-methylsulfanyl-L-aspartate(89)-[ribosomal protein uS12]-hydrogen + (sulfur carrier)-H + 5'-deoxyadenosine + L-methionine + A + S-adenosyl-L-homocysteine + 2 H(+)</text>
        <dbReference type="Rhea" id="RHEA:37087"/>
        <dbReference type="Rhea" id="RHEA-COMP:10460"/>
        <dbReference type="Rhea" id="RHEA-COMP:10461"/>
        <dbReference type="Rhea" id="RHEA-COMP:14737"/>
        <dbReference type="Rhea" id="RHEA-COMP:14739"/>
        <dbReference type="ChEBI" id="CHEBI:13193"/>
        <dbReference type="ChEBI" id="CHEBI:15378"/>
        <dbReference type="ChEBI" id="CHEBI:17319"/>
        <dbReference type="ChEBI" id="CHEBI:17499"/>
        <dbReference type="ChEBI" id="CHEBI:29917"/>
        <dbReference type="ChEBI" id="CHEBI:29961"/>
        <dbReference type="ChEBI" id="CHEBI:57844"/>
        <dbReference type="ChEBI" id="CHEBI:57856"/>
        <dbReference type="ChEBI" id="CHEBI:59789"/>
        <dbReference type="ChEBI" id="CHEBI:64428"/>
        <dbReference type="ChEBI" id="CHEBI:73599"/>
        <dbReference type="EC" id="2.8.4.4"/>
    </reaction>
</comment>
<feature type="binding site" evidence="8">
    <location>
        <position position="84"/>
    </location>
    <ligand>
        <name>[4Fe-4S] cluster</name>
        <dbReference type="ChEBI" id="CHEBI:49883"/>
        <label>1</label>
    </ligand>
</feature>
<dbReference type="SFLD" id="SFLDS00029">
    <property type="entry name" value="Radical_SAM"/>
    <property type="match status" value="1"/>
</dbReference>
<dbReference type="PROSITE" id="PS50926">
    <property type="entry name" value="TRAM"/>
    <property type="match status" value="1"/>
</dbReference>
<dbReference type="Gene3D" id="2.40.50.140">
    <property type="entry name" value="Nucleic acid-binding proteins"/>
    <property type="match status" value="1"/>
</dbReference>
<evidence type="ECO:0000259" key="11">
    <source>
        <dbReference type="PROSITE" id="PS51449"/>
    </source>
</evidence>
<keyword evidence="14" id="KW-1185">Reference proteome</keyword>
<comment type="caution">
    <text evidence="13">The sequence shown here is derived from an EMBL/GenBank/DDBJ whole genome shotgun (WGS) entry which is preliminary data.</text>
</comment>
<feature type="binding site" evidence="8">
    <location>
        <position position="196"/>
    </location>
    <ligand>
        <name>[4Fe-4S] cluster</name>
        <dbReference type="ChEBI" id="CHEBI:49883"/>
        <label>2</label>
        <note>4Fe-4S-S-AdoMet</note>
    </ligand>
</feature>
<dbReference type="GO" id="GO:0005840">
    <property type="term" value="C:ribosome"/>
    <property type="evidence" value="ECO:0007669"/>
    <property type="project" value="UniProtKB-KW"/>
</dbReference>
<dbReference type="SFLD" id="SFLDF00274">
    <property type="entry name" value="ribosomal_protein_S12_methylth"/>
    <property type="match status" value="1"/>
</dbReference>
<evidence type="ECO:0000313" key="13">
    <source>
        <dbReference type="EMBL" id="GHJ31810.1"/>
    </source>
</evidence>
<dbReference type="InterPro" id="IPR002792">
    <property type="entry name" value="TRAM_dom"/>
</dbReference>
<dbReference type="Pfam" id="PF04055">
    <property type="entry name" value="Radical_SAM"/>
    <property type="match status" value="1"/>
</dbReference>
<dbReference type="Pfam" id="PF18693">
    <property type="entry name" value="TRAM_2"/>
    <property type="match status" value="1"/>
</dbReference>
<evidence type="ECO:0000256" key="5">
    <source>
        <dbReference type="ARBA" id="ARBA00022723"/>
    </source>
</evidence>
<keyword evidence="13" id="KW-0689">Ribosomal protein</keyword>
<comment type="function">
    <text evidence="8">Catalyzes the methylthiolation of an aspartic acid residue of ribosomal protein uS12.</text>
</comment>
<dbReference type="PANTHER" id="PTHR43837:SF1">
    <property type="entry name" value="RIBOSOMAL PROTEIN US12 METHYLTHIOTRANSFERASE RIMO"/>
    <property type="match status" value="1"/>
</dbReference>